<reference evidence="5 6" key="1">
    <citation type="submission" date="2016-10" db="EMBL/GenBank/DDBJ databases">
        <authorList>
            <person name="de Groot N.N."/>
        </authorList>
    </citation>
    <scope>NUCLEOTIDE SEQUENCE [LARGE SCALE GENOMIC DNA]</scope>
    <source>
        <strain evidence="5 6">MP1X4</strain>
    </source>
</reference>
<dbReference type="OrthoDB" id="323290at2"/>
<keyword evidence="1" id="KW-0805">Transcription regulation</keyword>
<dbReference type="PROSITE" id="PS01124">
    <property type="entry name" value="HTH_ARAC_FAMILY_2"/>
    <property type="match status" value="1"/>
</dbReference>
<keyword evidence="6" id="KW-1185">Reference proteome</keyword>
<evidence type="ECO:0000256" key="1">
    <source>
        <dbReference type="ARBA" id="ARBA00023015"/>
    </source>
</evidence>
<dbReference type="STRING" id="652787.SAMN05216490_4162"/>
<dbReference type="InterPro" id="IPR050204">
    <property type="entry name" value="AraC_XylS_family_regulators"/>
</dbReference>
<evidence type="ECO:0000313" key="5">
    <source>
        <dbReference type="EMBL" id="SDT58351.1"/>
    </source>
</evidence>
<evidence type="ECO:0000256" key="3">
    <source>
        <dbReference type="ARBA" id="ARBA00023163"/>
    </source>
</evidence>
<accession>A0A1H2BJE4</accession>
<dbReference type="SMART" id="SM00342">
    <property type="entry name" value="HTH_ARAC"/>
    <property type="match status" value="1"/>
</dbReference>
<dbReference type="PANTHER" id="PTHR46796">
    <property type="entry name" value="HTH-TYPE TRANSCRIPTIONAL ACTIVATOR RHAS-RELATED"/>
    <property type="match status" value="1"/>
</dbReference>
<dbReference type="Gene3D" id="1.10.10.60">
    <property type="entry name" value="Homeodomain-like"/>
    <property type="match status" value="1"/>
</dbReference>
<dbReference type="RefSeq" id="WP_091377581.1">
    <property type="nucleotide sequence ID" value="NZ_LT629740.1"/>
</dbReference>
<gene>
    <name evidence="5" type="ORF">SAMN05216490_4162</name>
</gene>
<name>A0A1H2BJE4_MUCMA</name>
<feature type="domain" description="HTH araC/xylS-type" evidence="4">
    <location>
        <begin position="164"/>
        <end position="266"/>
    </location>
</feature>
<dbReference type="Pfam" id="PF12833">
    <property type="entry name" value="HTH_18"/>
    <property type="match status" value="1"/>
</dbReference>
<organism evidence="5 6">
    <name type="scientific">Mucilaginibacter mallensis</name>
    <dbReference type="NCBI Taxonomy" id="652787"/>
    <lineage>
        <taxon>Bacteria</taxon>
        <taxon>Pseudomonadati</taxon>
        <taxon>Bacteroidota</taxon>
        <taxon>Sphingobacteriia</taxon>
        <taxon>Sphingobacteriales</taxon>
        <taxon>Sphingobacteriaceae</taxon>
        <taxon>Mucilaginibacter</taxon>
    </lineage>
</organism>
<dbReference type="PANTHER" id="PTHR46796:SF13">
    <property type="entry name" value="HTH-TYPE TRANSCRIPTIONAL ACTIVATOR RHAS"/>
    <property type="match status" value="1"/>
</dbReference>
<evidence type="ECO:0000256" key="2">
    <source>
        <dbReference type="ARBA" id="ARBA00023125"/>
    </source>
</evidence>
<dbReference type="Proteomes" id="UP000199679">
    <property type="component" value="Chromosome I"/>
</dbReference>
<evidence type="ECO:0000259" key="4">
    <source>
        <dbReference type="PROSITE" id="PS01124"/>
    </source>
</evidence>
<sequence>MGPIYQLIKPESLLEDHIYFYTYFKSFIPEDECIYMMPSSDIKLSFNFADCAFIKDIREKSLAPVKTAAHVILGLQTKRNFDLILKKNTLYNSLVVFFKPHGFYDIFNISPASITDHYFSLEGKAGKELTELADKLSRIGYLCDQATLLNNYFIKKLEQIQVKRSSIAFASQSILSSAKTLNLKKLACDCNLSPRQFERIFKEFVGISAMKLQSINRFETCLKLKERIPQKKWTNIAFEAGYTDQMHLVREFKKLSLLTPSSIHWKSGIDGKHWHFLRKLVDVNNV</sequence>
<dbReference type="AlphaFoldDB" id="A0A1H2BJE4"/>
<keyword evidence="3" id="KW-0804">Transcription</keyword>
<proteinExistence type="predicted"/>
<dbReference type="InterPro" id="IPR018060">
    <property type="entry name" value="HTH_AraC"/>
</dbReference>
<keyword evidence="2" id="KW-0238">DNA-binding</keyword>
<dbReference type="GO" id="GO:0003700">
    <property type="term" value="F:DNA-binding transcription factor activity"/>
    <property type="evidence" value="ECO:0007669"/>
    <property type="project" value="InterPro"/>
</dbReference>
<dbReference type="GO" id="GO:0043565">
    <property type="term" value="F:sequence-specific DNA binding"/>
    <property type="evidence" value="ECO:0007669"/>
    <property type="project" value="InterPro"/>
</dbReference>
<protein>
    <submittedName>
        <fullName evidence="5">Transcriptional regulator, AraC family</fullName>
    </submittedName>
</protein>
<evidence type="ECO:0000313" key="6">
    <source>
        <dbReference type="Proteomes" id="UP000199679"/>
    </source>
</evidence>
<dbReference type="EMBL" id="LT629740">
    <property type="protein sequence ID" value="SDT58351.1"/>
    <property type="molecule type" value="Genomic_DNA"/>
</dbReference>